<reference evidence="1 2" key="1">
    <citation type="submission" date="2018-11" db="EMBL/GenBank/DDBJ databases">
        <title>Genome sequencing and analysis.</title>
        <authorList>
            <person name="Huang Y.-T."/>
        </authorList>
    </citation>
    <scope>NUCLEOTIDE SEQUENCE [LARGE SCALE GENOMIC DNA]</scope>
    <source>
        <strain evidence="1 2">SHIN</strain>
    </source>
</reference>
<name>A0A7Y3WWX4_9HYPH</name>
<dbReference type="Proteomes" id="UP000526233">
    <property type="component" value="Unassembled WGS sequence"/>
</dbReference>
<gene>
    <name evidence="1" type="ORF">EHE22_09395</name>
</gene>
<dbReference type="AlphaFoldDB" id="A0A7Y3WWX4"/>
<accession>A0A7Y3WWX4</accession>
<dbReference type="RefSeq" id="WP_171379910.1">
    <property type="nucleotide sequence ID" value="NZ_PKQI01000002.1"/>
</dbReference>
<evidence type="ECO:0000313" key="2">
    <source>
        <dbReference type="Proteomes" id="UP000526233"/>
    </source>
</evidence>
<organism evidence="1 2">
    <name type="scientific">Brucella pseudogrignonensis</name>
    <dbReference type="NCBI Taxonomy" id="419475"/>
    <lineage>
        <taxon>Bacteria</taxon>
        <taxon>Pseudomonadati</taxon>
        <taxon>Pseudomonadota</taxon>
        <taxon>Alphaproteobacteria</taxon>
        <taxon>Hyphomicrobiales</taxon>
        <taxon>Brucellaceae</taxon>
        <taxon>Brucella/Ochrobactrum group</taxon>
        <taxon>Brucella</taxon>
    </lineage>
</organism>
<dbReference type="EMBL" id="PKQI01000002">
    <property type="protein sequence ID" value="NNV20639.1"/>
    <property type="molecule type" value="Genomic_DNA"/>
</dbReference>
<comment type="caution">
    <text evidence="1">The sequence shown here is derived from an EMBL/GenBank/DDBJ whole genome shotgun (WGS) entry which is preliminary data.</text>
</comment>
<sequence>MLARDVQRGILNLLALHYPKQVIPARHIAPEFGDRPTIFNLAYLDDHGLTVSTWTNPMNMDPTPVMTKITAKGLDFISDDGGLSSILGVVTVKLHQETIAALIVDRVEKSSASPSIKKQLIERVKGLPSEALQRVSLKAIEAGLERVDVSQWLDKLLGP</sequence>
<evidence type="ECO:0000313" key="1">
    <source>
        <dbReference type="EMBL" id="NNV20639.1"/>
    </source>
</evidence>
<proteinExistence type="predicted"/>
<protein>
    <submittedName>
        <fullName evidence="1">Uncharacterized protein</fullName>
    </submittedName>
</protein>